<dbReference type="PANTHER" id="PTHR11388">
    <property type="entry name" value="ORGANIC ANION TRANSPORTER"/>
    <property type="match status" value="1"/>
</dbReference>
<dbReference type="EMBL" id="AC022335">
    <property type="status" value="NOT_ANNOTATED_CDS"/>
    <property type="molecule type" value="Genomic_DNA"/>
</dbReference>
<evidence type="ECO:0000256" key="1">
    <source>
        <dbReference type="ARBA" id="ARBA00004141"/>
    </source>
</evidence>
<dbReference type="EMBL" id="AC087309">
    <property type="status" value="NOT_ANNOTATED_CDS"/>
    <property type="molecule type" value="Genomic_DNA"/>
</dbReference>
<dbReference type="Pfam" id="PF03137">
    <property type="entry name" value="OATP"/>
    <property type="match status" value="1"/>
</dbReference>
<dbReference type="UCSC" id="uc058ltr.1">
    <property type="organism name" value="human"/>
</dbReference>
<dbReference type="BioMuta" id="ENSG00000257062"/>
<evidence type="ECO:0000313" key="4">
    <source>
        <dbReference type="Proteomes" id="UP000005640"/>
    </source>
</evidence>
<dbReference type="AlphaFoldDB" id="K7EP34"/>
<dbReference type="RNAct" id="K7EP34">
    <property type="molecule type" value="protein"/>
</dbReference>
<feature type="non-terminal residue" evidence="3">
    <location>
        <position position="1"/>
    </location>
</feature>
<evidence type="ECO:0000256" key="2">
    <source>
        <dbReference type="ARBA" id="ARBA00023157"/>
    </source>
</evidence>
<organism evidence="3 4">
    <name type="scientific">Homo sapiens</name>
    <name type="common">Human</name>
    <dbReference type="NCBI Taxonomy" id="9606"/>
    <lineage>
        <taxon>Eukaryota</taxon>
        <taxon>Metazoa</taxon>
        <taxon>Chordata</taxon>
        <taxon>Craniata</taxon>
        <taxon>Vertebrata</taxon>
        <taxon>Euteleostomi</taxon>
        <taxon>Mammalia</taxon>
        <taxon>Eutheria</taxon>
        <taxon>Euarchontoglires</taxon>
        <taxon>Primates</taxon>
        <taxon>Haplorrhini</taxon>
        <taxon>Catarrhini</taxon>
        <taxon>Hominidae</taxon>
        <taxon>Homo</taxon>
    </lineage>
</organism>
<dbReference type="OMA" id="CAYYDNT"/>
<dbReference type="InterPro" id="IPR004156">
    <property type="entry name" value="OATP"/>
</dbReference>
<dbReference type="PhylomeDB" id="K7EP34"/>
<dbReference type="GO" id="GO:0055085">
    <property type="term" value="P:transmembrane transport"/>
    <property type="evidence" value="ECO:0007669"/>
    <property type="project" value="InterPro"/>
</dbReference>
<dbReference type="GO" id="GO:0016020">
    <property type="term" value="C:membrane"/>
    <property type="evidence" value="ECO:0007669"/>
    <property type="project" value="UniProtKB-SubCell"/>
</dbReference>
<reference evidence="3 4" key="3">
    <citation type="journal article" date="2006" name="Nature">
        <title>The finished DNA sequence of human chromosome 12.</title>
        <authorList>
            <consortium name="Baylor College of Medicine Human Genome Sequencing Center Sequence Production Team"/>
            <person name="Scherer S.E."/>
            <person name="Muzny D.M."/>
            <person name="Buhay C.J."/>
            <person name="Chen R."/>
            <person name="Cree A."/>
            <person name="Ding Y."/>
            <person name="Dugan-Rocha S."/>
            <person name="Gill R."/>
            <person name="Gunaratne P."/>
            <person name="Harris R.A."/>
            <person name="Hawes A.C."/>
            <person name="Hernandez J."/>
            <person name="Hodgson A.V."/>
            <person name="Hume J."/>
            <person name="Jackson A."/>
            <person name="Khan Z.M."/>
            <person name="Kovar-Smith C."/>
            <person name="Lewis L.R."/>
            <person name="Lozado R.J."/>
            <person name="Metzker M.L."/>
            <person name="Milosavljevic A."/>
            <person name="Miner G.R."/>
            <person name="Montgomery K.T."/>
            <person name="Morgan M.B."/>
            <person name="Nazareth L.V."/>
            <person name="Scott G."/>
            <person name="Sodergren E."/>
            <person name="Song X.Z."/>
            <person name="Steffen D."/>
            <person name="Lovering R.C."/>
            <person name="Wheeler D.A."/>
            <person name="Worley K.C."/>
            <person name="Yuan Y."/>
            <person name="Zhang Z."/>
            <person name="Adams C.Q."/>
            <person name="Ansari-Lari M.A."/>
            <person name="Ayele M."/>
            <person name="Brown M.J."/>
            <person name="Chen G."/>
            <person name="Chen Z."/>
            <person name="Clerc-Blankenburg K.P."/>
            <person name="Davis C."/>
            <person name="Delgado O."/>
            <person name="Dinh H.H."/>
            <person name="Draper H."/>
            <person name="Gonzalez-Garay M.L."/>
            <person name="Havlak P."/>
            <person name="Jackson L.R."/>
            <person name="Jacob L.S."/>
            <person name="Kelly S.H."/>
            <person name="Li L."/>
            <person name="Li Z."/>
            <person name="Liu J."/>
            <person name="Liu W."/>
            <person name="Lu J."/>
            <person name="Maheshwari M."/>
            <person name="Nguyen B.V."/>
            <person name="Okwuonu G.O."/>
            <person name="Pasternak S."/>
            <person name="Perez L.M."/>
            <person name="Plopper F.J."/>
            <person name="Santibanez J."/>
            <person name="Shen H."/>
            <person name="Tabor P.E."/>
            <person name="Verduzco D."/>
            <person name="Waldron L."/>
            <person name="Wang Q."/>
            <person name="Williams G.A."/>
            <person name="Zhang J."/>
            <person name="Zhou J."/>
            <person name="Allen C.C."/>
            <person name="Amin A.G."/>
            <person name="Anyalebechi V."/>
            <person name="Bailey M."/>
            <person name="Barbaria J.A."/>
            <person name="Bimage K.E."/>
            <person name="Bryant N.P."/>
            <person name="Burch P.E."/>
            <person name="Burkett C.E."/>
            <person name="Burrell K.L."/>
            <person name="Calderon E."/>
            <person name="Cardenas V."/>
            <person name="Carter K."/>
            <person name="Casias K."/>
            <person name="Cavazos I."/>
            <person name="Cavazos S.R."/>
            <person name="Ceasar H."/>
            <person name="Chacko J."/>
            <person name="Chan S.N."/>
            <person name="Chavez D."/>
            <person name="Christopoulos C."/>
            <person name="Chu J."/>
            <person name="Cockrell R."/>
            <person name="Cox C.D."/>
            <person name="Dang M."/>
            <person name="Dathorne S.R."/>
            <person name="David R."/>
            <person name="Davis C.M."/>
            <person name="Davy-Carroll L."/>
            <person name="Deshazo D.R."/>
            <person name="Donlin J.E."/>
            <person name="D'Souza L."/>
            <person name="Eaves K.A."/>
            <person name="Egan A."/>
            <person name="Emery-Cohen A.J."/>
            <person name="Escotto M."/>
            <person name="Flagg N."/>
            <person name="Forbes L.D."/>
            <person name="Gabisi A.M."/>
            <person name="Garza M."/>
            <person name="Hamilton C."/>
            <person name="Henderson N."/>
            <person name="Hernandez O."/>
            <person name="Hines S."/>
            <person name="Hogues M.E."/>
            <person name="Huang M."/>
            <person name="Idlebird D.G."/>
            <person name="Johnson R."/>
            <person name="Jolivet A."/>
            <person name="Jones S."/>
            <person name="Kagan R."/>
            <person name="King L.M."/>
            <person name="Leal B."/>
            <person name="Lebow H."/>
            <person name="Lee S."/>
            <person name="LeVan J.M."/>
            <person name="Lewis L.C."/>
            <person name="London P."/>
            <person name="Lorensuhewa L.M."/>
            <person name="Loulseged H."/>
            <person name="Lovett D.A."/>
            <person name="Lucier A."/>
            <person name="Lucier R.L."/>
            <person name="Ma J."/>
            <person name="Madu R.C."/>
            <person name="Mapua P."/>
            <person name="Martindale A.D."/>
            <person name="Martinez E."/>
            <person name="Massey E."/>
            <person name="Mawhiney S."/>
            <person name="Meador M.G."/>
            <person name="Mendez S."/>
            <person name="Mercado C."/>
            <person name="Mercado I.C."/>
            <person name="Merritt C.E."/>
            <person name="Miner Z.L."/>
            <person name="Minja E."/>
            <person name="Mitchell T."/>
            <person name="Mohabbat F."/>
            <person name="Mohabbat K."/>
            <person name="Montgomery B."/>
            <person name="Moore N."/>
            <person name="Morris S."/>
            <person name="Munidasa M."/>
            <person name="Ngo R.N."/>
            <person name="Nguyen N.B."/>
            <person name="Nickerson E."/>
            <person name="Nwaokelemeh O.O."/>
            <person name="Nwokenkwo S."/>
            <person name="Obregon M."/>
            <person name="Oguh M."/>
            <person name="Oragunye N."/>
            <person name="Oviedo R.J."/>
            <person name="Parish B.J."/>
            <person name="Parker D.N."/>
            <person name="Parrish J."/>
            <person name="Parks K.L."/>
            <person name="Paul H.A."/>
            <person name="Payton B.A."/>
            <person name="Perez A."/>
            <person name="Perrin W."/>
            <person name="Pickens A."/>
            <person name="Primus E.L."/>
            <person name="Pu L.L."/>
            <person name="Puazo M."/>
            <person name="Quiles M.M."/>
            <person name="Quiroz J.B."/>
            <person name="Rabata D."/>
            <person name="Reeves K."/>
            <person name="Ruiz S.J."/>
            <person name="Shao H."/>
            <person name="Sisson I."/>
            <person name="Sonaike T."/>
            <person name="Sorelle R.P."/>
            <person name="Sutton A.E."/>
            <person name="Svatek A.F."/>
            <person name="Svetz L.A."/>
            <person name="Tamerisa K.S."/>
            <person name="Taylor T.R."/>
            <person name="Teague B."/>
            <person name="Thomas N."/>
            <person name="Thorn R.D."/>
            <person name="Trejos Z.Y."/>
            <person name="Trevino B.K."/>
            <person name="Ukegbu O.N."/>
            <person name="Urban J.B."/>
            <person name="Vasquez L.I."/>
            <person name="Vera V.A."/>
            <person name="Villasana D.M."/>
            <person name="Wang L."/>
            <person name="Ward-Moore S."/>
            <person name="Warren J.T."/>
            <person name="Wei X."/>
            <person name="White F."/>
            <person name="Williamson A.L."/>
            <person name="Wleczyk R."/>
            <person name="Wooden H.S."/>
            <person name="Wooden S.H."/>
            <person name="Yen J."/>
            <person name="Yoon L."/>
            <person name="Yoon V."/>
            <person name="Zorrilla S.E."/>
            <person name="Nelson D."/>
            <person name="Kucherlapati R."/>
            <person name="Weinstock G."/>
            <person name="Gibbs R.A."/>
            <person name="null."/>
        </authorList>
    </citation>
    <scope>NUCLEOTIDE SEQUENCE [LARGE SCALE GENOMIC DNA]</scope>
</reference>
<name>K7EP34_HUMAN</name>
<comment type="subcellular location">
    <subcellularLocation>
        <location evidence="1">Membrane</location>
        <topology evidence="1">Multi-pass membrane protein</topology>
    </subcellularLocation>
</comment>
<keyword evidence="4" id="KW-1185">Reference proteome</keyword>
<sequence length="96" mass="10648">AFLCAVGLTSYSVLVIRIVQPELKALAIGFHSMIMRSLGGILVPIYFGALIDTTCMKWSTNSCGARGACRIYNSTYLGRAFFGLKYLLGMRHYSWN</sequence>
<dbReference type="PANTHER" id="PTHR11388:SF154">
    <property type="entry name" value="SLCO1B3-SLCO1B7 READTHROUGH TRANSCRIPT PROTEIN-RELATED"/>
    <property type="match status" value="1"/>
</dbReference>
<reference evidence="3" key="5">
    <citation type="submission" date="2025-09" db="UniProtKB">
        <authorList>
            <consortium name="Ensembl"/>
        </authorList>
    </citation>
    <scope>IDENTIFICATION</scope>
</reference>
<dbReference type="Bgee" id="ENSG00000257062">
    <property type="expression patterns" value="Expressed in male germ line stem cell (sensu Vertebrata) in testis and 14 other cell types or tissues"/>
</dbReference>
<keyword evidence="2" id="KW-1015">Disulfide bond</keyword>
<dbReference type="GeneCards" id="ENSG00000257062"/>
<dbReference type="VEuPathDB" id="HostDB:ENSG00000257062"/>
<accession>K7EP34</accession>
<dbReference type="SUPFAM" id="SSF103473">
    <property type="entry name" value="MFS general substrate transporter"/>
    <property type="match status" value="1"/>
</dbReference>
<evidence type="ECO:0000313" key="3">
    <source>
        <dbReference type="Ensembl" id="ENSP00000467209.1"/>
    </source>
</evidence>
<protein>
    <submittedName>
        <fullName evidence="3">Uncharacterized protein</fullName>
    </submittedName>
</protein>
<dbReference type="Ensembl" id="ENST00000593147.5">
    <property type="protein sequence ID" value="ENSP00000467209.1"/>
    <property type="gene ID" value="ENSG00000257062.6"/>
</dbReference>
<dbReference type="PAN-GO" id="K7EP34">
    <property type="GO annotations" value="5 GO annotations based on evolutionary models"/>
</dbReference>
<proteinExistence type="predicted"/>
<reference evidence="3" key="4">
    <citation type="submission" date="2025-08" db="UniProtKB">
        <authorList>
            <consortium name="Ensembl"/>
        </authorList>
    </citation>
    <scope>IDENTIFICATION</scope>
</reference>
<dbReference type="InterPro" id="IPR036259">
    <property type="entry name" value="MFS_trans_sf"/>
</dbReference>
<dbReference type="ExpressionAtlas" id="K7EP34">
    <property type="expression patterns" value="baseline and differential"/>
</dbReference>
<reference evidence="3 4" key="1">
    <citation type="journal article" date="2001" name="Nature">
        <title>Initial sequencing and analysis of the human genome.</title>
        <authorList>
            <consortium name="International Human Genome Sequencing Consortium"/>
            <person name="Lander E.S."/>
            <person name="Linton L.M."/>
            <person name="Birren B."/>
            <person name="Nusbaum C."/>
            <person name="Zody M.C."/>
            <person name="Baldwin J."/>
            <person name="Devon K."/>
            <person name="Dewar K."/>
            <person name="Doyle M."/>
            <person name="FitzHugh W."/>
            <person name="Funke R."/>
            <person name="Gage D."/>
            <person name="Harris K."/>
            <person name="Heaford A."/>
            <person name="Howland J."/>
            <person name="Kann L."/>
            <person name="Lehoczky J."/>
            <person name="LeVine R."/>
            <person name="McEwan P."/>
            <person name="McKernan K."/>
            <person name="Meldrim J."/>
            <person name="Mesirov J.P."/>
            <person name="Miranda C."/>
            <person name="Morris W."/>
            <person name="Naylor J."/>
            <person name="Raymond C."/>
            <person name="Rosetti M."/>
            <person name="Santos R."/>
            <person name="Sheridan A."/>
            <person name="Sougnez C."/>
            <person name="Stange-Thomann N."/>
            <person name="Stojanovic N."/>
            <person name="Subramanian A."/>
            <person name="Wyman D."/>
            <person name="Rogers J."/>
            <person name="Sulston J."/>
            <person name="Ainscough R."/>
            <person name="Beck S."/>
            <person name="Bentley D."/>
            <person name="Burton J."/>
            <person name="Clee C."/>
            <person name="Carter N."/>
            <person name="Coulson A."/>
            <person name="Deadman R."/>
            <person name="Deloukas P."/>
            <person name="Dunham A."/>
            <person name="Dunham I."/>
            <person name="Durbin R."/>
            <person name="French L."/>
            <person name="Grafham D."/>
            <person name="Gregory S."/>
            <person name="Hubbard T."/>
            <person name="Humphray S."/>
            <person name="Hunt A."/>
            <person name="Jones M."/>
            <person name="Lloyd C."/>
            <person name="McMurray A."/>
            <person name="Matthews L."/>
            <person name="Mercer S."/>
            <person name="Milne S."/>
            <person name="Mullikin J.C."/>
            <person name="Mungall A."/>
            <person name="Plumb R."/>
            <person name="Ross M."/>
            <person name="Shownkeen R."/>
            <person name="Sims S."/>
            <person name="Waterston R.H."/>
            <person name="Wilson R.K."/>
            <person name="Hillier L.W."/>
            <person name="McPherson J.D."/>
            <person name="Marra M.A."/>
            <person name="Mardis E.R."/>
            <person name="Fulton L.A."/>
            <person name="Chinwalla A.T."/>
            <person name="Pepin K.H."/>
            <person name="Gish W.R."/>
            <person name="Chissoe S.L."/>
            <person name="Wendl M.C."/>
            <person name="Delehaunty K.D."/>
            <person name="Miner T.L."/>
            <person name="Delehaunty A."/>
            <person name="Kramer J.B."/>
            <person name="Cook L.L."/>
            <person name="Fulton R.S."/>
            <person name="Johnson D.L."/>
            <person name="Minx P.J."/>
            <person name="Clifton S.W."/>
            <person name="Hawkins T."/>
            <person name="Branscomb E."/>
            <person name="Predki P."/>
            <person name="Richardson P."/>
            <person name="Wenning S."/>
            <person name="Slezak T."/>
            <person name="Doggett N."/>
            <person name="Cheng J.F."/>
            <person name="Olsen A."/>
            <person name="Lucas S."/>
            <person name="Elkin C."/>
            <person name="Uberbacher E."/>
            <person name="Frazier M."/>
            <person name="Gibbs R.A."/>
            <person name="Muzny D.M."/>
            <person name="Scherer S.E."/>
            <person name="Bouck J.B."/>
            <person name="Sodergren E.J."/>
            <person name="Worley K.C."/>
            <person name="Rives C.M."/>
            <person name="Gorrell J.H."/>
            <person name="Metzker M.L."/>
            <person name="Naylor S.L."/>
            <person name="Kucherlapati R.S."/>
            <person name="Nelson D.L."/>
            <person name="Weinstock G.M."/>
            <person name="Sakaki Y."/>
            <person name="Fujiyama A."/>
            <person name="Hattori M."/>
            <person name="Yada T."/>
            <person name="Toyoda A."/>
            <person name="Itoh T."/>
            <person name="Kawagoe C."/>
            <person name="Watanabe H."/>
            <person name="Totoki Y."/>
            <person name="Taylor T."/>
            <person name="Weissenbach J."/>
            <person name="Heilig R."/>
            <person name="Saurin W."/>
            <person name="Artiguenave F."/>
            <person name="Brottier P."/>
            <person name="Bruls T."/>
            <person name="Pelletier E."/>
            <person name="Robert C."/>
            <person name="Wincker P."/>
            <person name="Smith D.R."/>
            <person name="Doucette-Stamm L."/>
            <person name="Rubenfield M."/>
            <person name="Weinstock K."/>
            <person name="Lee H.M."/>
            <person name="Dubois J."/>
            <person name="Rosenthal A."/>
            <person name="Platzer M."/>
            <person name="Nyakatura G."/>
            <person name="Taudien S."/>
            <person name="Rump A."/>
            <person name="Yang H."/>
            <person name="Yu J."/>
            <person name="Wang J."/>
            <person name="Huang G."/>
            <person name="Gu J."/>
            <person name="Hood L."/>
            <person name="Rowen L."/>
            <person name="Madan A."/>
            <person name="Qin S."/>
            <person name="Davis R.W."/>
            <person name="Federspiel N.A."/>
            <person name="Abola A.P."/>
            <person name="Proctor M.J."/>
            <person name="Myers R.M."/>
            <person name="Schmutz J."/>
            <person name="Dickson M."/>
            <person name="Grimwood J."/>
            <person name="Cox D.R."/>
            <person name="Olson M.V."/>
            <person name="Kaul R."/>
            <person name="Raymond C."/>
            <person name="Shimizu N."/>
            <person name="Kawasaki K."/>
            <person name="Minoshima S."/>
            <person name="Evans G.A."/>
            <person name="Athanasiou M."/>
            <person name="Schultz R."/>
            <person name="Roe B.A."/>
            <person name="Chen F."/>
            <person name="Pan H."/>
            <person name="Ramser J."/>
            <person name="Lehrach H."/>
            <person name="Reinhardt R."/>
            <person name="McCombie W.R."/>
            <person name="de la Bastide M."/>
            <person name="Dedhia N."/>
            <person name="Blocker H."/>
            <person name="Hornischer K."/>
            <person name="Nordsiek G."/>
            <person name="Agarwala R."/>
            <person name="Aravind L."/>
            <person name="Bailey J.A."/>
            <person name="Bateman A."/>
            <person name="Batzoglou S."/>
            <person name="Birney E."/>
            <person name="Bork P."/>
            <person name="Brown D.G."/>
            <person name="Burge C.B."/>
            <person name="Cerutti L."/>
            <person name="Chen H.C."/>
            <person name="Church D."/>
            <person name="Clamp M."/>
            <person name="Copley R.R."/>
            <person name="Doerks T."/>
            <person name="Eddy S.R."/>
            <person name="Eichler E.E."/>
            <person name="Furey T.S."/>
            <person name="Galagan J."/>
            <person name="Gilbert J.G."/>
            <person name="Harmon C."/>
            <person name="Hayashizaki Y."/>
            <person name="Haussler D."/>
            <person name="Hermjakob H."/>
            <person name="Hokamp K."/>
            <person name="Jang W."/>
            <person name="Johnson L.S."/>
            <person name="Jones T.A."/>
            <person name="Kasif S."/>
            <person name="Kaspryzk A."/>
            <person name="Kennedy S."/>
            <person name="Kent W.J."/>
            <person name="Kitts P."/>
            <person name="Koonin E.V."/>
            <person name="Korf I."/>
            <person name="Kulp D."/>
            <person name="Lancet D."/>
            <person name="Lowe T.M."/>
            <person name="McLysaght A."/>
            <person name="Mikkelsen T."/>
            <person name="Moran J.V."/>
            <person name="Mulder N."/>
            <person name="Pollara V.J."/>
            <person name="Ponting C.P."/>
            <person name="Schuler G."/>
            <person name="Schultz J."/>
            <person name="Slater G."/>
            <person name="Smit A.F."/>
            <person name="Stupka E."/>
            <person name="Szustakowski J."/>
            <person name="Thierry-Mieg D."/>
            <person name="Thierry-Mieg J."/>
            <person name="Wagner L."/>
            <person name="Wallis J."/>
            <person name="Wheeler R."/>
            <person name="Williams A."/>
            <person name="Wolf Y.I."/>
            <person name="Wolfe K.H."/>
            <person name="Yang S.P."/>
            <person name="Yeh R.F."/>
            <person name="Collins F."/>
            <person name="Guyer M.S."/>
            <person name="Peterson J."/>
            <person name="Felsenfeld A."/>
            <person name="Wetterstrand K.A."/>
            <person name="Patrinos A."/>
            <person name="Morgan M.J."/>
            <person name="de Jong P."/>
            <person name="Catanese J.J."/>
            <person name="Osoegawa K."/>
            <person name="Shizuya H."/>
            <person name="Choi S."/>
            <person name="Chen Y.J."/>
        </authorList>
    </citation>
    <scope>NUCLEOTIDE SEQUENCE [LARGE SCALE GENOMIC DNA]</scope>
</reference>
<dbReference type="SMR" id="K7EP34"/>
<reference evidence="3 4" key="2">
    <citation type="journal article" date="2004" name="Nature">
        <title>Finishing the euchromatic sequence of the human genome.</title>
        <authorList>
            <consortium name="International Human Genome Sequencing Consortium"/>
        </authorList>
    </citation>
    <scope>NUCLEOTIDE SEQUENCE [LARGE SCALE GENOMIC DNA]</scope>
</reference>
<dbReference type="MassIVE" id="K7EP34"/>
<dbReference type="Proteomes" id="UP000005640">
    <property type="component" value="Chromosome 12"/>
</dbReference>